<evidence type="ECO:0000256" key="12">
    <source>
        <dbReference type="SAM" id="Coils"/>
    </source>
</evidence>
<keyword evidence="16" id="KW-1185">Reference proteome</keyword>
<gene>
    <name evidence="15" type="ORF">EST38_g12117</name>
</gene>
<evidence type="ECO:0000256" key="8">
    <source>
        <dbReference type="ARBA" id="ARBA00023054"/>
    </source>
</evidence>
<keyword evidence="10" id="KW-0539">Nucleus</keyword>
<dbReference type="SUPFAM" id="SSF75553">
    <property type="entry name" value="Smc hinge domain"/>
    <property type="match status" value="1"/>
</dbReference>
<feature type="compositionally biased region" description="Acidic residues" evidence="13">
    <location>
        <begin position="181"/>
        <end position="190"/>
    </location>
</feature>
<evidence type="ECO:0000256" key="4">
    <source>
        <dbReference type="ARBA" id="ARBA00022618"/>
    </source>
</evidence>
<evidence type="ECO:0000256" key="2">
    <source>
        <dbReference type="ARBA" id="ARBA00006005"/>
    </source>
</evidence>
<evidence type="ECO:0000256" key="9">
    <source>
        <dbReference type="ARBA" id="ARBA00023067"/>
    </source>
</evidence>
<evidence type="ECO:0000313" key="15">
    <source>
        <dbReference type="EMBL" id="RXW13738.1"/>
    </source>
</evidence>
<dbReference type="InterPro" id="IPR003395">
    <property type="entry name" value="RecF/RecN/SMC_N"/>
</dbReference>
<keyword evidence="8 12" id="KW-0175">Coiled coil</keyword>
<dbReference type="Gene3D" id="3.40.50.300">
    <property type="entry name" value="P-loop containing nucleotide triphosphate hydrolases"/>
    <property type="match status" value="2"/>
</dbReference>
<dbReference type="Pfam" id="PF02463">
    <property type="entry name" value="SMC_N"/>
    <property type="match status" value="1"/>
</dbReference>
<evidence type="ECO:0000256" key="11">
    <source>
        <dbReference type="ARBA" id="ARBA00023306"/>
    </source>
</evidence>
<dbReference type="Proteomes" id="UP000290288">
    <property type="component" value="Unassembled WGS sequence"/>
</dbReference>
<dbReference type="FunFam" id="3.40.50.300:FF:000481">
    <property type="entry name" value="Structural maintenance of chromosomes 4"/>
    <property type="match status" value="1"/>
</dbReference>
<evidence type="ECO:0000256" key="10">
    <source>
        <dbReference type="ARBA" id="ARBA00023242"/>
    </source>
</evidence>
<evidence type="ECO:0000259" key="14">
    <source>
        <dbReference type="SMART" id="SM00968"/>
    </source>
</evidence>
<dbReference type="PANTHER" id="PTHR18937:SF172">
    <property type="entry name" value="STRUCTURAL MAINTENANCE OF CHROMOSOMES PROTEIN"/>
    <property type="match status" value="1"/>
</dbReference>
<dbReference type="GO" id="GO:0051301">
    <property type="term" value="P:cell division"/>
    <property type="evidence" value="ECO:0007669"/>
    <property type="project" value="UniProtKB-KW"/>
</dbReference>
<feature type="compositionally biased region" description="Acidic residues" evidence="13">
    <location>
        <begin position="1282"/>
        <end position="1293"/>
    </location>
</feature>
<evidence type="ECO:0000256" key="5">
    <source>
        <dbReference type="ARBA" id="ARBA00022741"/>
    </source>
</evidence>
<dbReference type="PANTHER" id="PTHR18937">
    <property type="entry name" value="STRUCTURAL MAINTENANCE OF CHROMOSOMES SMC FAMILY MEMBER"/>
    <property type="match status" value="1"/>
</dbReference>
<keyword evidence="11" id="KW-0131">Cell cycle</keyword>
<dbReference type="InterPro" id="IPR036277">
    <property type="entry name" value="SMC_hinge_sf"/>
</dbReference>
<feature type="coiled-coil region" evidence="12">
    <location>
        <begin position="756"/>
        <end position="797"/>
    </location>
</feature>
<feature type="coiled-coil region" evidence="12">
    <location>
        <begin position="1343"/>
        <end position="1380"/>
    </location>
</feature>
<dbReference type="SUPFAM" id="SSF57997">
    <property type="entry name" value="Tropomyosin"/>
    <property type="match status" value="1"/>
</dbReference>
<evidence type="ECO:0000256" key="7">
    <source>
        <dbReference type="ARBA" id="ARBA00022840"/>
    </source>
</evidence>
<keyword evidence="6" id="KW-0498">Mitosis</keyword>
<dbReference type="Gene3D" id="1.20.1060.20">
    <property type="match status" value="1"/>
</dbReference>
<dbReference type="FunFam" id="3.40.50.300:FF:000585">
    <property type="entry name" value="Structural maintenance of chromosomes 4"/>
    <property type="match status" value="1"/>
</dbReference>
<feature type="coiled-coil region" evidence="12">
    <location>
        <begin position="518"/>
        <end position="552"/>
    </location>
</feature>
<evidence type="ECO:0000256" key="13">
    <source>
        <dbReference type="SAM" id="MobiDB-lite"/>
    </source>
</evidence>
<evidence type="ECO:0000256" key="3">
    <source>
        <dbReference type="ARBA" id="ARBA00018693"/>
    </source>
</evidence>
<name>A0A4V1Q238_9AGAR</name>
<feature type="compositionally biased region" description="Basic and acidic residues" evidence="13">
    <location>
        <begin position="1294"/>
        <end position="1303"/>
    </location>
</feature>
<protein>
    <recommendedName>
        <fullName evidence="3">Structural maintenance of chromosomes protein 4</fullName>
    </recommendedName>
</protein>
<dbReference type="OrthoDB" id="5575062at2759"/>
<dbReference type="InterPro" id="IPR027417">
    <property type="entry name" value="P-loop_NTPase"/>
</dbReference>
<dbReference type="Gene3D" id="3.30.70.1620">
    <property type="match status" value="1"/>
</dbReference>
<evidence type="ECO:0000256" key="6">
    <source>
        <dbReference type="ARBA" id="ARBA00022776"/>
    </source>
</evidence>
<reference evidence="15 16" key="1">
    <citation type="submission" date="2019-01" db="EMBL/GenBank/DDBJ databases">
        <title>Draft genome sequence of Psathyrella aberdarensis IHI B618.</title>
        <authorList>
            <person name="Buettner E."/>
            <person name="Kellner H."/>
        </authorList>
    </citation>
    <scope>NUCLEOTIDE SEQUENCE [LARGE SCALE GENOMIC DNA]</scope>
    <source>
        <strain evidence="15 16">IHI B618</strain>
    </source>
</reference>
<feature type="compositionally biased region" description="Acidic residues" evidence="13">
    <location>
        <begin position="104"/>
        <end position="115"/>
    </location>
</feature>
<feature type="region of interest" description="Disordered" evidence="13">
    <location>
        <begin position="1"/>
        <end position="328"/>
    </location>
</feature>
<comment type="caution">
    <text evidence="15">The sequence shown here is derived from an EMBL/GenBank/DDBJ whole genome shotgun (WGS) entry which is preliminary data.</text>
</comment>
<comment type="subcellular location">
    <subcellularLocation>
        <location evidence="1">Nucleus</location>
    </subcellularLocation>
</comment>
<dbReference type="SMART" id="SM00968">
    <property type="entry name" value="SMC_hinge"/>
    <property type="match status" value="1"/>
</dbReference>
<dbReference type="GO" id="GO:0000796">
    <property type="term" value="C:condensin complex"/>
    <property type="evidence" value="ECO:0007669"/>
    <property type="project" value="TreeGrafter"/>
</dbReference>
<keyword evidence="5" id="KW-0547">Nucleotide-binding</keyword>
<dbReference type="GO" id="GO:0005524">
    <property type="term" value="F:ATP binding"/>
    <property type="evidence" value="ECO:0007669"/>
    <property type="project" value="UniProtKB-KW"/>
</dbReference>
<feature type="compositionally biased region" description="Acidic residues" evidence="13">
    <location>
        <begin position="1263"/>
        <end position="1274"/>
    </location>
</feature>
<feature type="compositionally biased region" description="Low complexity" evidence="13">
    <location>
        <begin position="149"/>
        <end position="167"/>
    </location>
</feature>
<feature type="compositionally biased region" description="Low complexity" evidence="13">
    <location>
        <begin position="52"/>
        <end position="63"/>
    </location>
</feature>
<keyword evidence="7" id="KW-0067">ATP-binding</keyword>
<keyword evidence="4" id="KW-0132">Cell division</keyword>
<dbReference type="STRING" id="2316362.A0A4V1Q238"/>
<evidence type="ECO:0000313" key="16">
    <source>
        <dbReference type="Proteomes" id="UP000290288"/>
    </source>
</evidence>
<feature type="compositionally biased region" description="Acidic residues" evidence="13">
    <location>
        <begin position="129"/>
        <end position="138"/>
    </location>
</feature>
<dbReference type="EMBL" id="SDEE01000842">
    <property type="protein sequence ID" value="RXW13738.1"/>
    <property type="molecule type" value="Genomic_DNA"/>
</dbReference>
<dbReference type="Gene3D" id="1.10.287.1490">
    <property type="match status" value="1"/>
</dbReference>
<feature type="domain" description="SMC hinge" evidence="14">
    <location>
        <begin position="828"/>
        <end position="943"/>
    </location>
</feature>
<proteinExistence type="inferred from homology"/>
<feature type="coiled-coil region" evidence="12">
    <location>
        <begin position="605"/>
        <end position="688"/>
    </location>
</feature>
<comment type="similarity">
    <text evidence="2">Belongs to the SMC family. SMC4 subfamily.</text>
</comment>
<dbReference type="InterPro" id="IPR010935">
    <property type="entry name" value="SMC_hinge"/>
</dbReference>
<organism evidence="15 16">
    <name type="scientific">Candolleomyces aberdarensis</name>
    <dbReference type="NCBI Taxonomy" id="2316362"/>
    <lineage>
        <taxon>Eukaryota</taxon>
        <taxon>Fungi</taxon>
        <taxon>Dikarya</taxon>
        <taxon>Basidiomycota</taxon>
        <taxon>Agaricomycotina</taxon>
        <taxon>Agaricomycetes</taxon>
        <taxon>Agaricomycetidae</taxon>
        <taxon>Agaricales</taxon>
        <taxon>Agaricineae</taxon>
        <taxon>Psathyrellaceae</taxon>
        <taxon>Candolleomyces</taxon>
    </lineage>
</organism>
<feature type="compositionally biased region" description="Basic and acidic residues" evidence="13">
    <location>
        <begin position="1249"/>
        <end position="1262"/>
    </location>
</feature>
<feature type="compositionally biased region" description="Basic residues" evidence="13">
    <location>
        <begin position="231"/>
        <end position="251"/>
    </location>
</feature>
<evidence type="ECO:0000256" key="1">
    <source>
        <dbReference type="ARBA" id="ARBA00004123"/>
    </source>
</evidence>
<dbReference type="GO" id="GO:0005634">
    <property type="term" value="C:nucleus"/>
    <property type="evidence" value="ECO:0007669"/>
    <property type="project" value="UniProtKB-SubCell"/>
</dbReference>
<feature type="region of interest" description="Disordered" evidence="13">
    <location>
        <begin position="1249"/>
        <end position="1303"/>
    </location>
</feature>
<accession>A0A4V1Q238</accession>
<keyword evidence="9" id="KW-0226">DNA condensation</keyword>
<dbReference type="Pfam" id="PF06470">
    <property type="entry name" value="SMC_hinge"/>
    <property type="match status" value="1"/>
</dbReference>
<dbReference type="SUPFAM" id="SSF52540">
    <property type="entry name" value="P-loop containing nucleoside triphosphate hydrolases"/>
    <property type="match status" value="1"/>
</dbReference>
<dbReference type="GO" id="GO:0007076">
    <property type="term" value="P:mitotic chromosome condensation"/>
    <property type="evidence" value="ECO:0007669"/>
    <property type="project" value="TreeGrafter"/>
</dbReference>
<sequence length="1549" mass="173131">MPPRRSSRAPSAKPEAPPPAETAPAKRKRKTIEDNDNASDAKPAPKTRRASSSKPPSKATTTRRVSGRSKASLPDVAESDGEAQSDAPPVRKKSRPSAESDLRGDEDDEEAEEEVAPSKRKGKKAMRVDDEDEEEEEAPAPLPKRRTSSRQPSAGPSRRASSSTAARGGRKVRVASVAETVAEEDEDEEGEKPAPAKRRGGRAAKQVQDSDEEAQKSEEEEDAYESDKPKPKGRKGKAPARSSKKPSKKAPQKVVVVESSQDEEEDSDSPPPAAPPKTPKKEPASPVKPSQTQQQGEEEEEEKSLFDPIPIPKPADLPQPMEEEPQGPKARLVIHKLALVNFKSYAGRQEIGPFHKSFSAIVGPNGSGKSNTIDALLFVFGYRASKMRQGKVSELIHNSARYPDLEECSVEVHFRDIIDMPGPDEFEVIPGSRLVVARTAFKNNQSKYTINGKNSSYKEVQALLKGRGIDLDHNRFLILQGEVESIAQMKPKAPSEHEDGLLEYLEDIIGTSSYKEPIDDALTKLEQLQEDRQSKLNRLRLVEKEKLALEEQRREAINYYKLKNDHIKAQSLLFQYMIWKWLEQHTALEKDHEIEQEAVKGSKDLKEMDKKVVGLEEKQKHAESRYKKLKKSVQDDTKALRNAEEADKDSTHTLEKQRRELTTHKAKLEVEEAELEKIQESLRGKTQVFHDQIQKKQKELQPWKSKIDAAEAAIEIRAGERDTLKDRAEKRRGALNEAETTLADLVKEQGARSDEQKGFKDKKDRLKQDIANAAQRVEDAKRNLDHWRGKAMSARNTFDEAKASQSANRSQGAVVNGLQALKDQGRLHGFHGKLGALGAIDGKYDVAISTAAGGPLSNMVVDTVDQGKICIEYLRANNLGRASFMVLEKLPSSNRMDPIQTPEGVPRLFDLVKPKDPMYRKAFYKALGDTLVADTLDQANRIAFGARRFRVVTLDGQIIETSGAMSGGGGQPMRGAMSAKQAADTVSPTTLKKYEQEAAACAQELSKATKEFQDAEAELDTLKRREPELEMEYQKLGMEVTTRKARIAEMQKRVADLKAQNQPDTADQDRIKTLDREIAKEEAKLEDIQAKAAEITSAIAELEDKIMAIGGAKLMSQKAKVDSERMYIDLAEKAISKAEETKAKAESDIRRLEQAITTNEATLAQVKKELTDLNQEVVEATQYRDELSKKVQQAQAELDNQKDRLDEEKEKLEEAEKAVAGFRKREMELNQKLSDLAKEMENAQNALDKYETDHNKLRLHDIGDDDDSDDEDEEKREGSTPDGEEQEGGADGEDGPKPKAKKDHELRVYGAEELKRLKHSELVADTELLDEKIKNAKVDLSVLKEYKKREAEFDNRAKDVERVTEERDSQKAHYDGLRKQRLDEFMTGFNTISLKLKEMYQMITLGGNAELELVDSLDPFSEGIIFSVMPPKKSWKNISNLSGGEKTLSSLALVFALHVFKPTPLYFMDEIDAALDFRNVSIVANYIKDRTKNAQFIIISLRNDMFELSHRLIGIYKTANATRSVSINNHRLLTTVPVVIPPPATNAAS</sequence>